<reference evidence="1" key="1">
    <citation type="submission" date="2022-07" db="EMBL/GenBank/DDBJ databases">
        <title>Genome Sequence of Lecanicillium saksenae.</title>
        <authorList>
            <person name="Buettner E."/>
        </authorList>
    </citation>
    <scope>NUCLEOTIDE SEQUENCE</scope>
    <source>
        <strain evidence="1">VT-O1</strain>
    </source>
</reference>
<organism evidence="1 2">
    <name type="scientific">Lecanicillium saksenae</name>
    <dbReference type="NCBI Taxonomy" id="468837"/>
    <lineage>
        <taxon>Eukaryota</taxon>
        <taxon>Fungi</taxon>
        <taxon>Dikarya</taxon>
        <taxon>Ascomycota</taxon>
        <taxon>Pezizomycotina</taxon>
        <taxon>Sordariomycetes</taxon>
        <taxon>Hypocreomycetidae</taxon>
        <taxon>Hypocreales</taxon>
        <taxon>Cordycipitaceae</taxon>
        <taxon>Lecanicillium</taxon>
    </lineage>
</organism>
<dbReference type="EMBL" id="JANAKD010000440">
    <property type="protein sequence ID" value="KAJ3493863.1"/>
    <property type="molecule type" value="Genomic_DNA"/>
</dbReference>
<evidence type="ECO:0000313" key="1">
    <source>
        <dbReference type="EMBL" id="KAJ3493863.1"/>
    </source>
</evidence>
<comment type="caution">
    <text evidence="1">The sequence shown here is derived from an EMBL/GenBank/DDBJ whole genome shotgun (WGS) entry which is preliminary data.</text>
</comment>
<keyword evidence="2" id="KW-1185">Reference proteome</keyword>
<gene>
    <name evidence="1" type="ORF">NLG97_g4460</name>
</gene>
<sequence>MLRNVARCLLRPGAETRNPVVTVLAHRIAHASTKNPKPQKPQLRDYQQECIKSVLNSLKSGHKRVGISLATGSGKTVIFTQLIDKIHARADSGGDRTLILAHRRELVEQAAHHCRLAYPDKSIEIEMGSLHATGTADITIASVQSITSRDRLSKFDPSRYKLVLVDEAHHIVAAGYLRTLKHFGLDKKATASPVLVGVSATFSRFDGLKLGAPAVSNGGYDWIRQFLDECKGCHVDFIPVHWYGGANQADDLINWMNRICDLAHSHNIPHVWLTEFQGFGSEQDQINLLHKVMPYFDSHECIERYSYFGINNSSRVMIQGNGPNLTNLGHVFGYD</sequence>
<proteinExistence type="predicted"/>
<name>A0ACC1QWK6_9HYPO</name>
<dbReference type="Proteomes" id="UP001148737">
    <property type="component" value="Unassembled WGS sequence"/>
</dbReference>
<protein>
    <submittedName>
        <fullName evidence="1">Uncharacterized protein</fullName>
    </submittedName>
</protein>
<evidence type="ECO:0000313" key="2">
    <source>
        <dbReference type="Proteomes" id="UP001148737"/>
    </source>
</evidence>
<accession>A0ACC1QWK6</accession>